<proteinExistence type="predicted"/>
<feature type="chain" id="PRO_5027590455" description="Lipoprotein" evidence="2">
    <location>
        <begin position="21"/>
        <end position="170"/>
    </location>
</feature>
<sequence length="170" mass="17600">MKGLAAVCAGLALSTGAAWAGALPDPQASGAAAKAPAVLEHYAGALGCSFSMPVKTLLPFTVVEPATLEEHPLYLALFQVDEGCVGDASAVRTHIAALQPARNGGLYVVPGYSQTSPYLPQRIDRLFVEGEALRYTGQASLDPASPEPQAGQLSQEGGRWIDANLEPLGD</sequence>
<dbReference type="RefSeq" id="WP_182850854.1">
    <property type="nucleotide sequence ID" value="NZ_AP022213.1"/>
</dbReference>
<evidence type="ECO:0008006" key="5">
    <source>
        <dbReference type="Google" id="ProtNLM"/>
    </source>
</evidence>
<name>A0A6S5S228_9GAMM</name>
<protein>
    <recommendedName>
        <fullName evidence="5">Lipoprotein</fullName>
    </recommendedName>
</protein>
<evidence type="ECO:0000256" key="1">
    <source>
        <dbReference type="SAM" id="MobiDB-lite"/>
    </source>
</evidence>
<evidence type="ECO:0000313" key="3">
    <source>
        <dbReference type="EMBL" id="BBT18459.1"/>
    </source>
</evidence>
<evidence type="ECO:0000256" key="2">
    <source>
        <dbReference type="SAM" id="SignalP"/>
    </source>
</evidence>
<dbReference type="Proteomes" id="UP000515591">
    <property type="component" value="Chromosome"/>
</dbReference>
<keyword evidence="2" id="KW-0732">Signal</keyword>
<feature type="signal peptide" evidence="2">
    <location>
        <begin position="1"/>
        <end position="20"/>
    </location>
</feature>
<organism evidence="3 4">
    <name type="scientific">Metapseudomonas otitidis</name>
    <dbReference type="NCBI Taxonomy" id="319939"/>
    <lineage>
        <taxon>Bacteria</taxon>
        <taxon>Pseudomonadati</taxon>
        <taxon>Pseudomonadota</taxon>
        <taxon>Gammaproteobacteria</taxon>
        <taxon>Pseudomonadales</taxon>
        <taxon>Pseudomonadaceae</taxon>
        <taxon>Metapseudomonas</taxon>
    </lineage>
</organism>
<feature type="region of interest" description="Disordered" evidence="1">
    <location>
        <begin position="138"/>
        <end position="170"/>
    </location>
</feature>
<reference evidence="3 4" key="1">
    <citation type="submission" date="2019-12" db="EMBL/GenBank/DDBJ databases">
        <title>complete genome sequences of Pseudomonas otitidis str. WP8-S17-CRE-03 isolated from wastewater treatment plant effluent.</title>
        <authorList>
            <person name="Sekizuka T."/>
            <person name="Itokawa K."/>
            <person name="Yatsu K."/>
            <person name="Inamine Y."/>
            <person name="Kuroda M."/>
        </authorList>
    </citation>
    <scope>NUCLEOTIDE SEQUENCE [LARGE SCALE GENOMIC DNA]</scope>
    <source>
        <strain evidence="3 4">WP8-S17-CRE-03</strain>
    </source>
</reference>
<dbReference type="AlphaFoldDB" id="A0A6S5S228"/>
<gene>
    <name evidence="3" type="ORF">WP8S17C03_45080</name>
</gene>
<dbReference type="EMBL" id="AP022213">
    <property type="protein sequence ID" value="BBT18459.1"/>
    <property type="molecule type" value="Genomic_DNA"/>
</dbReference>
<evidence type="ECO:0000313" key="4">
    <source>
        <dbReference type="Proteomes" id="UP000515591"/>
    </source>
</evidence>
<accession>A0A6S5S228</accession>